<evidence type="ECO:0000313" key="1">
    <source>
        <dbReference type="EMBL" id="KFD51580.1"/>
    </source>
</evidence>
<protein>
    <submittedName>
        <fullName evidence="1">Uncharacterized protein</fullName>
    </submittedName>
</protein>
<organism evidence="1 2">
    <name type="scientific">Trichuris suis</name>
    <name type="common">pig whipworm</name>
    <dbReference type="NCBI Taxonomy" id="68888"/>
    <lineage>
        <taxon>Eukaryota</taxon>
        <taxon>Metazoa</taxon>
        <taxon>Ecdysozoa</taxon>
        <taxon>Nematoda</taxon>
        <taxon>Enoplea</taxon>
        <taxon>Dorylaimia</taxon>
        <taxon>Trichinellida</taxon>
        <taxon>Trichuridae</taxon>
        <taxon>Trichuris</taxon>
    </lineage>
</organism>
<evidence type="ECO:0000313" key="2">
    <source>
        <dbReference type="Proteomes" id="UP000030764"/>
    </source>
</evidence>
<keyword evidence="2" id="KW-1185">Reference proteome</keyword>
<accession>A0A085M2Y4</accession>
<sequence length="78" mass="8410">MGNSTESDCLQKLPLRMSGGRGALQGDRLLYGRLGRQTYHSIDGRKIYGPPMSVPPDFYGSAVIFKPSLLGNARGQGP</sequence>
<proteinExistence type="predicted"/>
<dbReference type="AlphaFoldDB" id="A0A085M2Y4"/>
<gene>
    <name evidence="1" type="ORF">M513_07459</name>
</gene>
<dbReference type="EMBL" id="KL363237">
    <property type="protein sequence ID" value="KFD51580.1"/>
    <property type="molecule type" value="Genomic_DNA"/>
</dbReference>
<name>A0A085M2Y4_9BILA</name>
<reference evidence="1 2" key="1">
    <citation type="journal article" date="2014" name="Nat. Genet.">
        <title>Genome and transcriptome of the porcine whipworm Trichuris suis.</title>
        <authorList>
            <person name="Jex A.R."/>
            <person name="Nejsum P."/>
            <person name="Schwarz E.M."/>
            <person name="Hu L."/>
            <person name="Young N.D."/>
            <person name="Hall R.S."/>
            <person name="Korhonen P.K."/>
            <person name="Liao S."/>
            <person name="Thamsborg S."/>
            <person name="Xia J."/>
            <person name="Xu P."/>
            <person name="Wang S."/>
            <person name="Scheerlinck J.P."/>
            <person name="Hofmann A."/>
            <person name="Sternberg P.W."/>
            <person name="Wang J."/>
            <person name="Gasser R.B."/>
        </authorList>
    </citation>
    <scope>NUCLEOTIDE SEQUENCE [LARGE SCALE GENOMIC DNA]</scope>
    <source>
        <strain evidence="1">DCEP-RM93M</strain>
    </source>
</reference>
<dbReference type="Proteomes" id="UP000030764">
    <property type="component" value="Unassembled WGS sequence"/>
</dbReference>